<name>F8WWI6_9BACT</name>
<keyword evidence="1" id="KW-0472">Membrane</keyword>
<feature type="transmembrane region" description="Helical" evidence="1">
    <location>
        <begin position="50"/>
        <end position="70"/>
    </location>
</feature>
<accession>F8WWI6</accession>
<keyword evidence="1" id="KW-0812">Transmembrane</keyword>
<keyword evidence="3" id="KW-1185">Reference proteome</keyword>
<dbReference type="HOGENOM" id="CLU_2632440_0_0_10"/>
<sequence>MGEYELEELGDILLNIPEGQNLKNLESVRVKDLSNKTEGKRGKYKLHYQYIAISYMFYFQIILLYLFILFTKSVLTN</sequence>
<dbReference type="AlphaFoldDB" id="F8WWI6"/>
<evidence type="ECO:0000313" key="2">
    <source>
        <dbReference type="EMBL" id="EGK06320.1"/>
    </source>
</evidence>
<evidence type="ECO:0000313" key="3">
    <source>
        <dbReference type="Proteomes" id="UP000006420"/>
    </source>
</evidence>
<dbReference type="EMBL" id="ADLW01000001">
    <property type="protein sequence ID" value="EGK06320.1"/>
    <property type="molecule type" value="Genomic_DNA"/>
</dbReference>
<reference evidence="2 3" key="1">
    <citation type="submission" date="2011-04" db="EMBL/GenBank/DDBJ databases">
        <title>The Genome Sequence of Dysgonomonas mossii DSM 22836.</title>
        <authorList>
            <consortium name="The Broad Institute Genome Sequencing Platform"/>
            <person name="Earl A."/>
            <person name="Ward D."/>
            <person name="Feldgarden M."/>
            <person name="Gevers D."/>
            <person name="Pudlo N."/>
            <person name="Martens E."/>
            <person name="Allen-Vercoe E."/>
            <person name="Young S.K."/>
            <person name="Zeng Q."/>
            <person name="Gargeya S."/>
            <person name="Fitzgerald M."/>
            <person name="Haas B."/>
            <person name="Abouelleil A."/>
            <person name="Alvarado L."/>
            <person name="Arachchi H.M."/>
            <person name="Berlin A."/>
            <person name="Brown A."/>
            <person name="Chapman S.B."/>
            <person name="Chen Z."/>
            <person name="Dunbar C."/>
            <person name="Freedman E."/>
            <person name="Gearin G."/>
            <person name="Gellesch M."/>
            <person name="Goldberg J."/>
            <person name="Griggs A."/>
            <person name="Gujja S."/>
            <person name="Heiman D."/>
            <person name="Howarth C."/>
            <person name="Larson L."/>
            <person name="Lui A."/>
            <person name="MacDonald P.J.P."/>
            <person name="Mehta T."/>
            <person name="Montmayeur A."/>
            <person name="Murphy C."/>
            <person name="Neiman D."/>
            <person name="Pearson M."/>
            <person name="Priest M."/>
            <person name="Roberts A."/>
            <person name="Saif S."/>
            <person name="Shea T."/>
            <person name="Shenoy N."/>
            <person name="Sisk P."/>
            <person name="Stolte C."/>
            <person name="Sykes S."/>
            <person name="Yandava C."/>
            <person name="Wortman J."/>
            <person name="Nusbaum C."/>
            <person name="Birren B."/>
        </authorList>
    </citation>
    <scope>NUCLEOTIDE SEQUENCE [LARGE SCALE GENOMIC DNA]</scope>
    <source>
        <strain evidence="2 3">DSM 22836</strain>
    </source>
</reference>
<organism evidence="2 3">
    <name type="scientific">Dysgonomonas mossii DSM 22836</name>
    <dbReference type="NCBI Taxonomy" id="742767"/>
    <lineage>
        <taxon>Bacteria</taxon>
        <taxon>Pseudomonadati</taxon>
        <taxon>Bacteroidota</taxon>
        <taxon>Bacteroidia</taxon>
        <taxon>Bacteroidales</taxon>
        <taxon>Dysgonomonadaceae</taxon>
        <taxon>Dysgonomonas</taxon>
    </lineage>
</organism>
<dbReference type="STRING" id="742767.HMPREF9456_00194"/>
<evidence type="ECO:0000256" key="1">
    <source>
        <dbReference type="SAM" id="Phobius"/>
    </source>
</evidence>
<protein>
    <submittedName>
        <fullName evidence="2">Uncharacterized protein</fullName>
    </submittedName>
</protein>
<comment type="caution">
    <text evidence="2">The sequence shown here is derived from an EMBL/GenBank/DDBJ whole genome shotgun (WGS) entry which is preliminary data.</text>
</comment>
<proteinExistence type="predicted"/>
<dbReference type="Proteomes" id="UP000006420">
    <property type="component" value="Unassembled WGS sequence"/>
</dbReference>
<gene>
    <name evidence="2" type="ORF">HMPREF9456_00194</name>
</gene>
<keyword evidence="1" id="KW-1133">Transmembrane helix</keyword>